<accession>A0ABX0JU61</accession>
<dbReference type="RefSeq" id="WP_173583888.1">
    <property type="nucleotide sequence ID" value="NZ_WOTB01000016.1"/>
</dbReference>
<gene>
    <name evidence="1" type="ORF">GOB93_12755</name>
</gene>
<comment type="caution">
    <text evidence="1">The sequence shown here is derived from an EMBL/GenBank/DDBJ whole genome shotgun (WGS) entry which is preliminary data.</text>
</comment>
<dbReference type="EMBL" id="WOTB01000016">
    <property type="protein sequence ID" value="NHN85505.1"/>
    <property type="molecule type" value="Genomic_DNA"/>
</dbReference>
<keyword evidence="2" id="KW-1185">Reference proteome</keyword>
<name>A0ABX0JU61_9PROT</name>
<evidence type="ECO:0000313" key="2">
    <source>
        <dbReference type="Proteomes" id="UP000635278"/>
    </source>
</evidence>
<sequence>MQENRCGPMGPLNSCAELFSAVLVLPEVVHNCAHLPEIAYLSLPFHGGNTGSNPVRDANFIWQCYQWLAGRVPDPIQKLSSDFGPILGSSALFVMMFFDYAG</sequence>
<evidence type="ECO:0000313" key="1">
    <source>
        <dbReference type="EMBL" id="NHN85505.1"/>
    </source>
</evidence>
<reference evidence="1 2" key="1">
    <citation type="journal article" date="2020" name="Int. J. Syst. Evol. Microbiol.">
        <title>Novel acetic acid bacteria from cider fermentations: Acetobacter conturbans sp. nov. and Acetobacter fallax sp. nov.</title>
        <authorList>
            <person name="Sombolestani A.S."/>
            <person name="Cleenwerck I."/>
            <person name="Cnockaert M."/>
            <person name="Borremans W."/>
            <person name="Wieme A.D."/>
            <person name="De Vuyst L."/>
            <person name="Vandamme P."/>
        </authorList>
    </citation>
    <scope>NUCLEOTIDE SEQUENCE [LARGE SCALE GENOMIC DNA]</scope>
    <source>
        <strain evidence="1 2">LMG 30640</strain>
    </source>
</reference>
<protein>
    <submittedName>
        <fullName evidence="1">Uncharacterized protein</fullName>
    </submittedName>
</protein>
<dbReference type="Proteomes" id="UP000635278">
    <property type="component" value="Unassembled WGS sequence"/>
</dbReference>
<proteinExistence type="predicted"/>
<organism evidence="1 2">
    <name type="scientific">Acetobacter musti</name>
    <dbReference type="NCBI Taxonomy" id="864732"/>
    <lineage>
        <taxon>Bacteria</taxon>
        <taxon>Pseudomonadati</taxon>
        <taxon>Pseudomonadota</taxon>
        <taxon>Alphaproteobacteria</taxon>
        <taxon>Acetobacterales</taxon>
        <taxon>Acetobacteraceae</taxon>
        <taxon>Acetobacter</taxon>
    </lineage>
</organism>